<reference evidence="2 3" key="1">
    <citation type="journal article" date="2014" name="Genome Announc.">
        <title>Complete genome sequence of Magnetospirillum gryphiswaldense MSR-1.</title>
        <authorList>
            <person name="Wang X."/>
            <person name="Wang Q."/>
            <person name="Zhang W."/>
            <person name="Wang Y."/>
            <person name="Li L."/>
            <person name="Wen T."/>
            <person name="Zhang T."/>
            <person name="Zhang Y."/>
            <person name="Xu J."/>
            <person name="Hu J."/>
            <person name="Li S."/>
            <person name="Liu L."/>
            <person name="Liu J."/>
            <person name="Jiang W."/>
            <person name="Tian J."/>
            <person name="Li Y."/>
            <person name="Schuler D."/>
            <person name="Wang L."/>
            <person name="Li J."/>
        </authorList>
    </citation>
    <scope>NUCLEOTIDE SEQUENCE [LARGE SCALE GENOMIC DNA]</scope>
    <source>
        <strain evidence="3">DSM 6361 / JCM 21280 / NBRC 15271 / MSR-1</strain>
    </source>
</reference>
<protein>
    <submittedName>
        <fullName evidence="2">Methyltransferase type 11</fullName>
    </submittedName>
</protein>
<keyword evidence="2" id="KW-0808">Transferase</keyword>
<dbReference type="InterPro" id="IPR029063">
    <property type="entry name" value="SAM-dependent_MTases_sf"/>
</dbReference>
<dbReference type="eggNOG" id="COG2227">
    <property type="taxonomic scope" value="Bacteria"/>
</dbReference>
<dbReference type="InterPro" id="IPR013216">
    <property type="entry name" value="Methyltransf_11"/>
</dbReference>
<dbReference type="GO" id="GO:0032259">
    <property type="term" value="P:methylation"/>
    <property type="evidence" value="ECO:0007669"/>
    <property type="project" value="UniProtKB-KW"/>
</dbReference>
<keyword evidence="3" id="KW-1185">Reference proteome</keyword>
<name>V6F6Z0_MAGGM</name>
<dbReference type="AlphaFoldDB" id="V6F6Z0"/>
<dbReference type="Proteomes" id="UP000018922">
    <property type="component" value="Chromosome I"/>
</dbReference>
<evidence type="ECO:0000313" key="3">
    <source>
        <dbReference type="Proteomes" id="UP000018922"/>
    </source>
</evidence>
<dbReference type="SUPFAM" id="SSF53335">
    <property type="entry name" value="S-adenosyl-L-methionine-dependent methyltransferases"/>
    <property type="match status" value="1"/>
</dbReference>
<dbReference type="Pfam" id="PF08241">
    <property type="entry name" value="Methyltransf_11"/>
    <property type="match status" value="1"/>
</dbReference>
<evidence type="ECO:0000259" key="1">
    <source>
        <dbReference type="Pfam" id="PF08241"/>
    </source>
</evidence>
<dbReference type="CDD" id="cd02440">
    <property type="entry name" value="AdoMet_MTases"/>
    <property type="match status" value="1"/>
</dbReference>
<gene>
    <name evidence="2" type="ordered locus">MGMSRv2__3038</name>
</gene>
<organism evidence="2 3">
    <name type="scientific">Magnetospirillum gryphiswaldense (strain DSM 6361 / JCM 21280 / NBRC 15271 / MSR-1)</name>
    <dbReference type="NCBI Taxonomy" id="431944"/>
    <lineage>
        <taxon>Bacteria</taxon>
        <taxon>Pseudomonadati</taxon>
        <taxon>Pseudomonadota</taxon>
        <taxon>Alphaproteobacteria</taxon>
        <taxon>Rhodospirillales</taxon>
        <taxon>Rhodospirillaceae</taxon>
        <taxon>Magnetospirillum</taxon>
    </lineage>
</organism>
<dbReference type="STRING" id="1430440.MGMSRv2__3038"/>
<keyword evidence="2" id="KW-0489">Methyltransferase</keyword>
<sequence>MLCRLAKSVDWNTLRQQWDSLADTRLEQITSGKDITYNHVLMPEIAKGLKGKKFTNGLDVGCGVGVMANMISNYCDKVIGIDISGKSIAVADNLFSSTDVTFINDSIEGYAISSGFRHDFVLANMFLMDTPNLESSLNAISTSMTDGGYFLSVIPHPAFWPAHYGYADKEWFSYSDEIAVEMEFHISLETNPLMSIHFHRPLEIYIAKLLNAGFTITKFREVSPSPKAMLLYPKPWSVPRYLMIGCTKRSR</sequence>
<accession>V6F6Z0</accession>
<dbReference type="PANTHER" id="PTHR43861">
    <property type="entry name" value="TRANS-ACONITATE 2-METHYLTRANSFERASE-RELATED"/>
    <property type="match status" value="1"/>
</dbReference>
<evidence type="ECO:0000313" key="2">
    <source>
        <dbReference type="EMBL" id="CDL00253.1"/>
    </source>
</evidence>
<proteinExistence type="predicted"/>
<dbReference type="EMBL" id="HG794546">
    <property type="protein sequence ID" value="CDL00253.1"/>
    <property type="molecule type" value="Genomic_DNA"/>
</dbReference>
<dbReference type="HOGENOM" id="CLU_1106107_0_0_5"/>
<feature type="domain" description="Methyltransferase type 11" evidence="1">
    <location>
        <begin position="58"/>
        <end position="151"/>
    </location>
</feature>
<dbReference type="GO" id="GO:0008757">
    <property type="term" value="F:S-adenosylmethionine-dependent methyltransferase activity"/>
    <property type="evidence" value="ECO:0007669"/>
    <property type="project" value="InterPro"/>
</dbReference>
<dbReference type="Gene3D" id="3.40.50.150">
    <property type="entry name" value="Vaccinia Virus protein VP39"/>
    <property type="match status" value="1"/>
</dbReference>
<dbReference type="KEGG" id="mgy:MGMSRv2__3038"/>